<gene>
    <name evidence="1" type="ORF">P0M35_07290</name>
</gene>
<evidence type="ECO:0000313" key="1">
    <source>
        <dbReference type="EMBL" id="MDF1611949.1"/>
    </source>
</evidence>
<sequence>MIIKHHLYKRFITLTLLFFTLIRCTSTKSIYNFNSELTNETTNSHATDLQIFIPKNWFVAEDNDNIDIWLIKNDYLSTIKFRTLSINPEAYKLHEQNLASIEMELIKNNFGKTFKGFTNIENFEMSGNVFSAFEFIDAKSNPTRIVIFKYKNIFYEVIATTKNISEQKSLFDLQNTILKSINSITK</sequence>
<dbReference type="EMBL" id="JARGDL010000008">
    <property type="protein sequence ID" value="MDF1611949.1"/>
    <property type="molecule type" value="Genomic_DNA"/>
</dbReference>
<comment type="caution">
    <text evidence="1">The sequence shown here is derived from an EMBL/GenBank/DDBJ whole genome shotgun (WGS) entry which is preliminary data.</text>
</comment>
<accession>A0AAE3P0P6</accession>
<dbReference type="Proteomes" id="UP001221302">
    <property type="component" value="Unassembled WGS sequence"/>
</dbReference>
<reference evidence="1" key="1">
    <citation type="submission" date="2023-03" db="EMBL/GenBank/DDBJ databases">
        <title>Stygiobacter electus gen. nov., sp. nov., facultatively anaerobic thermotolerant bacterium of the class Ignavibacteria from a well of Yessentuki mineral water deposit.</title>
        <authorList>
            <person name="Podosokorskaya O.A."/>
            <person name="Elcheninov A.G."/>
            <person name="Petrova N.F."/>
            <person name="Zavarzina D.G."/>
            <person name="Kublanov I.V."/>
            <person name="Merkel A.Y."/>
        </authorList>
    </citation>
    <scope>NUCLEOTIDE SEQUENCE</scope>
    <source>
        <strain evidence="1">09-Me</strain>
    </source>
</reference>
<evidence type="ECO:0000313" key="2">
    <source>
        <dbReference type="Proteomes" id="UP001221302"/>
    </source>
</evidence>
<dbReference type="RefSeq" id="WP_321535717.1">
    <property type="nucleotide sequence ID" value="NZ_JARGDL010000008.1"/>
</dbReference>
<dbReference type="AlphaFoldDB" id="A0AAE3P0P6"/>
<keyword evidence="2" id="KW-1185">Reference proteome</keyword>
<proteinExistence type="predicted"/>
<protein>
    <submittedName>
        <fullName evidence="1">Uncharacterized protein</fullName>
    </submittedName>
</protein>
<name>A0AAE3P0P6_9BACT</name>
<organism evidence="1 2">
    <name type="scientific">Stygiobacter electus</name>
    <dbReference type="NCBI Taxonomy" id="3032292"/>
    <lineage>
        <taxon>Bacteria</taxon>
        <taxon>Pseudomonadati</taxon>
        <taxon>Ignavibacteriota</taxon>
        <taxon>Ignavibacteria</taxon>
        <taxon>Ignavibacteriales</taxon>
        <taxon>Melioribacteraceae</taxon>
        <taxon>Stygiobacter</taxon>
    </lineage>
</organism>